<dbReference type="InterPro" id="IPR023393">
    <property type="entry name" value="START-like_dom_sf"/>
</dbReference>
<dbReference type="STRING" id="1522368.IN07_17320"/>
<comment type="caution">
    <text evidence="4">The sequence shown here is derived from an EMBL/GenBank/DDBJ whole genome shotgun (WGS) entry which is preliminary data.</text>
</comment>
<gene>
    <name evidence="4" type="ORF">IN07_17320</name>
</gene>
<dbReference type="Pfam" id="PF08327">
    <property type="entry name" value="AHSA1"/>
    <property type="match status" value="1"/>
</dbReference>
<accession>A0A098Y4T6</accession>
<feature type="domain" description="Activator of Hsp90 ATPase homologue 1/2-like C-terminal" evidence="3">
    <location>
        <begin position="41"/>
        <end position="141"/>
    </location>
</feature>
<evidence type="ECO:0000313" key="5">
    <source>
        <dbReference type="Proteomes" id="UP000029713"/>
    </source>
</evidence>
<evidence type="ECO:0000256" key="1">
    <source>
        <dbReference type="ARBA" id="ARBA00006817"/>
    </source>
</evidence>
<reference evidence="4 5" key="1">
    <citation type="submission" date="2014-07" db="EMBL/GenBank/DDBJ databases">
        <title>Biosystematic studies on Modestobacter strains isolated from extreme hyper-arid desert soil and from historic building.</title>
        <authorList>
            <person name="Bukarasam K."/>
            <person name="Bull A."/>
            <person name="Girard G."/>
            <person name="van Wezel G."/>
            <person name="Goodfellow M."/>
        </authorList>
    </citation>
    <scope>NUCLEOTIDE SEQUENCE [LARGE SCALE GENOMIC DNA]</scope>
    <source>
        <strain evidence="4 5">KNN45-2b</strain>
    </source>
</reference>
<dbReference type="Gene3D" id="3.30.530.20">
    <property type="match status" value="1"/>
</dbReference>
<protein>
    <submittedName>
        <fullName evidence="4">Polyketide cyclase</fullName>
    </submittedName>
</protein>
<feature type="region of interest" description="Disordered" evidence="2">
    <location>
        <begin position="188"/>
        <end position="218"/>
    </location>
</feature>
<dbReference type="InterPro" id="IPR013538">
    <property type="entry name" value="ASHA1/2-like_C"/>
</dbReference>
<dbReference type="Proteomes" id="UP000029713">
    <property type="component" value="Unassembled WGS sequence"/>
</dbReference>
<dbReference type="EMBL" id="JPMX01000077">
    <property type="protein sequence ID" value="KGH45450.1"/>
    <property type="molecule type" value="Genomic_DNA"/>
</dbReference>
<evidence type="ECO:0000259" key="3">
    <source>
        <dbReference type="Pfam" id="PF08327"/>
    </source>
</evidence>
<evidence type="ECO:0000256" key="2">
    <source>
        <dbReference type="SAM" id="MobiDB-lite"/>
    </source>
</evidence>
<organism evidence="4 5">
    <name type="scientific">Modestobacter caceresii</name>
    <dbReference type="NCBI Taxonomy" id="1522368"/>
    <lineage>
        <taxon>Bacteria</taxon>
        <taxon>Bacillati</taxon>
        <taxon>Actinomycetota</taxon>
        <taxon>Actinomycetes</taxon>
        <taxon>Geodermatophilales</taxon>
        <taxon>Geodermatophilaceae</taxon>
        <taxon>Modestobacter</taxon>
    </lineage>
</organism>
<comment type="similarity">
    <text evidence="1">Belongs to the AHA1 family.</text>
</comment>
<dbReference type="AlphaFoldDB" id="A0A098Y4T6"/>
<dbReference type="SUPFAM" id="SSF55961">
    <property type="entry name" value="Bet v1-like"/>
    <property type="match status" value="1"/>
</dbReference>
<name>A0A098Y4T6_9ACTN</name>
<dbReference type="RefSeq" id="WP_036337509.1">
    <property type="nucleotide sequence ID" value="NZ_JPMX01000077.1"/>
</dbReference>
<dbReference type="OrthoDB" id="8117292at2"/>
<sequence length="218" mass="23168">MTITDAAASAGLVTREVRTGSRGGTPTRIAVARRTYPTDRPDLWAAVTDPDRLPRWFLPVSGDLRVGGRYQLEGNAGGTVEHCAAPETFSVTWEYGPMVSWLQVRLTPASTGTELELLHEAPVDPEMWDQFGPGAVGVGWDLGLMGLGLHLESGAAVDPAEALAFPLSPEGREFVRRAATGWADAAVADGDERGPAQEAAARTVDFYTTPPEDVPGAQ</sequence>
<proteinExistence type="inferred from homology"/>
<keyword evidence="5" id="KW-1185">Reference proteome</keyword>
<evidence type="ECO:0000313" key="4">
    <source>
        <dbReference type="EMBL" id="KGH45450.1"/>
    </source>
</evidence>